<comment type="caution">
    <text evidence="1">The sequence shown here is derived from an EMBL/GenBank/DDBJ whole genome shotgun (WGS) entry which is preliminary data.</text>
</comment>
<dbReference type="Proteomes" id="UP000298493">
    <property type="component" value="Unassembled WGS sequence"/>
</dbReference>
<organism evidence="1 2">
    <name type="scientific">Venturia nashicola</name>
    <dbReference type="NCBI Taxonomy" id="86259"/>
    <lineage>
        <taxon>Eukaryota</taxon>
        <taxon>Fungi</taxon>
        <taxon>Dikarya</taxon>
        <taxon>Ascomycota</taxon>
        <taxon>Pezizomycotina</taxon>
        <taxon>Dothideomycetes</taxon>
        <taxon>Pleosporomycetidae</taxon>
        <taxon>Venturiales</taxon>
        <taxon>Venturiaceae</taxon>
        <taxon>Venturia</taxon>
    </lineage>
</organism>
<evidence type="ECO:0000313" key="2">
    <source>
        <dbReference type="Proteomes" id="UP000298493"/>
    </source>
</evidence>
<proteinExistence type="predicted"/>
<keyword evidence="2" id="KW-1185">Reference proteome</keyword>
<evidence type="ECO:0000313" key="1">
    <source>
        <dbReference type="EMBL" id="TID27512.1"/>
    </source>
</evidence>
<accession>A0A4Z1PWD5</accession>
<protein>
    <submittedName>
        <fullName evidence="1">Uncharacterized protein</fullName>
    </submittedName>
</protein>
<sequence>MRFLRLHPSLSSPSSLPLTTTVSVPHAVVKTSMKPIDVGHVYRSNTHELLIDILSRVQDVQTRRLTPSRALFKAATDMDQYPAALLIPRKPETCVERWNGRTTTNPAWLIAYGSWELGLASSWSAHYGYNQCWYTEGTPHRLIRLWNFREDCPGHGNSSQLFLHLHDGPGVHDLRVTPACMKPTPQPYQHGADTTKFQDPEKAHATERLRGNCHLGKVLQFDTEGTYLHRGF</sequence>
<name>A0A4Z1PWD5_9PEZI</name>
<reference evidence="1 2" key="1">
    <citation type="submission" date="2019-04" db="EMBL/GenBank/DDBJ databases">
        <title>High contiguity whole genome sequence and gene annotation resource for two Venturia nashicola isolates.</title>
        <authorList>
            <person name="Prokchorchik M."/>
            <person name="Won K."/>
            <person name="Lee Y."/>
            <person name="Choi E.D."/>
            <person name="Segonzac C."/>
            <person name="Sohn K.H."/>
        </authorList>
    </citation>
    <scope>NUCLEOTIDE SEQUENCE [LARGE SCALE GENOMIC DNA]</scope>
    <source>
        <strain evidence="1 2">PRI2</strain>
    </source>
</reference>
<dbReference type="AlphaFoldDB" id="A0A4Z1PWD5"/>
<dbReference type="EMBL" id="SNSC02000001">
    <property type="protein sequence ID" value="TID27512.1"/>
    <property type="molecule type" value="Genomic_DNA"/>
</dbReference>
<gene>
    <name evidence="1" type="ORF">E6O75_ATG00279</name>
</gene>